<feature type="compositionally biased region" description="Basic and acidic residues" evidence="1">
    <location>
        <begin position="58"/>
        <end position="90"/>
    </location>
</feature>
<reference evidence="5 6" key="1">
    <citation type="submission" date="2018-11" db="EMBL/GenBank/DDBJ databases">
        <title>Characterization of surface water Dickeya isolates.</title>
        <authorList>
            <person name="Van Gijsegem F."/>
            <person name="Pedron J."/>
        </authorList>
    </citation>
    <scope>NUCLEOTIDE SEQUENCE [LARGE SCALE GENOMIC DNA]</scope>
    <source>
        <strain evidence="3 6">FVG1-MFV-O17</strain>
        <strain evidence="4 5">FVG10-MFV-A16</strain>
    </source>
</reference>
<organism evidence="3 6">
    <name type="scientific">Dickeya undicola</name>
    <dbReference type="NCBI Taxonomy" id="1577887"/>
    <lineage>
        <taxon>Bacteria</taxon>
        <taxon>Pseudomonadati</taxon>
        <taxon>Pseudomonadota</taxon>
        <taxon>Gammaproteobacteria</taxon>
        <taxon>Enterobacterales</taxon>
        <taxon>Pectobacteriaceae</taxon>
        <taxon>Dickeya</taxon>
    </lineage>
</organism>
<comment type="caution">
    <text evidence="3">The sequence shown here is derived from an EMBL/GenBank/DDBJ whole genome shotgun (WGS) entry which is preliminary data.</text>
</comment>
<dbReference type="OrthoDB" id="6631202at2"/>
<dbReference type="EMBL" id="RJLR01000030">
    <property type="protein sequence ID" value="RNM03692.1"/>
    <property type="molecule type" value="Genomic_DNA"/>
</dbReference>
<keyword evidence="5" id="KW-1185">Reference proteome</keyword>
<dbReference type="Proteomes" id="UP000271870">
    <property type="component" value="Unassembled WGS sequence"/>
</dbReference>
<feature type="region of interest" description="Disordered" evidence="1">
    <location>
        <begin position="29"/>
        <end position="90"/>
    </location>
</feature>
<evidence type="ECO:0000313" key="4">
    <source>
        <dbReference type="EMBL" id="RNM25808.1"/>
    </source>
</evidence>
<dbReference type="Proteomes" id="UP000276061">
    <property type="component" value="Unassembled WGS sequence"/>
</dbReference>
<name>A0A3N0FUJ5_9GAMM</name>
<feature type="chain" id="PRO_5017951302" description="Pentapeptide MXKDX repeat protein" evidence="2">
    <location>
        <begin position="22"/>
        <end position="90"/>
    </location>
</feature>
<evidence type="ECO:0000313" key="6">
    <source>
        <dbReference type="Proteomes" id="UP000276061"/>
    </source>
</evidence>
<dbReference type="EMBL" id="RJLS01000004">
    <property type="protein sequence ID" value="RNM25808.1"/>
    <property type="molecule type" value="Genomic_DNA"/>
</dbReference>
<dbReference type="RefSeq" id="WP_123250233.1">
    <property type="nucleotide sequence ID" value="NZ_JBPWOM010000053.1"/>
</dbReference>
<feature type="signal peptide" evidence="2">
    <location>
        <begin position="1"/>
        <end position="21"/>
    </location>
</feature>
<evidence type="ECO:0008006" key="7">
    <source>
        <dbReference type="Google" id="ProtNLM"/>
    </source>
</evidence>
<evidence type="ECO:0000256" key="2">
    <source>
        <dbReference type="SAM" id="SignalP"/>
    </source>
</evidence>
<dbReference type="AlphaFoldDB" id="A0A3N0FUJ5"/>
<evidence type="ECO:0000313" key="3">
    <source>
        <dbReference type="EMBL" id="RNM03692.1"/>
    </source>
</evidence>
<keyword evidence="2" id="KW-0732">Signal</keyword>
<proteinExistence type="predicted"/>
<evidence type="ECO:0000256" key="1">
    <source>
        <dbReference type="SAM" id="MobiDB-lite"/>
    </source>
</evidence>
<protein>
    <recommendedName>
        <fullName evidence="7">Pentapeptide MXKDX repeat protein</fullName>
    </recommendedName>
</protein>
<sequence>MKKMMIAAAVLSTLLMANVQAADNMSHDGMTKEKAGMSHDGMTKDNMGKSHSTMCKDGMCKEGMKTDEMKKDNMGKMDNMSKDKKDTMSK</sequence>
<gene>
    <name evidence="3" type="ORF">EF878_17710</name>
    <name evidence="4" type="ORF">EFS38_05250</name>
</gene>
<evidence type="ECO:0000313" key="5">
    <source>
        <dbReference type="Proteomes" id="UP000271870"/>
    </source>
</evidence>
<feature type="compositionally biased region" description="Basic and acidic residues" evidence="1">
    <location>
        <begin position="29"/>
        <end position="48"/>
    </location>
</feature>
<accession>A0A3N0FUJ5</accession>